<evidence type="ECO:0000256" key="5">
    <source>
        <dbReference type="RuleBase" id="RU000382"/>
    </source>
</evidence>
<reference evidence="6 7" key="2">
    <citation type="journal article" date="2013" name="Int. J. Syst. Evol. Microbiol.">
        <title>Methylophaga nitratireducenticrescens sp. nov. and Methylophaga frappieri sp. nov., isolated from the biofilm of the methanol-fed denitrification system treating the seawater at the Montreal Biodome.</title>
        <authorList>
            <person name="Villeneuve C."/>
            <person name="Martineau C."/>
            <person name="Mauffrey F."/>
            <person name="Villemur R."/>
        </authorList>
    </citation>
    <scope>NUCLEOTIDE SEQUENCE [LARGE SCALE GENOMIC DNA]</scope>
    <source>
        <strain evidence="6 7">JAM1</strain>
    </source>
</reference>
<keyword evidence="7" id="KW-1185">Reference proteome</keyword>
<gene>
    <name evidence="6" type="ordered locus">Q7A_54</name>
</gene>
<accession>I1XEU6</accession>
<dbReference type="AlphaFoldDB" id="I1XEU6"/>
<evidence type="ECO:0000313" key="6">
    <source>
        <dbReference type="EMBL" id="AFI82915.1"/>
    </source>
</evidence>
<dbReference type="EMBL" id="CP003390">
    <property type="protein sequence ID" value="AFI82915.1"/>
    <property type="molecule type" value="Genomic_DNA"/>
</dbReference>
<organism evidence="6 7">
    <name type="scientific">Methylophaga nitratireducenticrescens</name>
    <dbReference type="NCBI Taxonomy" id="754476"/>
    <lineage>
        <taxon>Bacteria</taxon>
        <taxon>Pseudomonadati</taxon>
        <taxon>Pseudomonadota</taxon>
        <taxon>Gammaproteobacteria</taxon>
        <taxon>Thiotrichales</taxon>
        <taxon>Piscirickettsiaceae</taxon>
        <taxon>Methylophaga</taxon>
    </lineage>
</organism>
<evidence type="ECO:0000256" key="1">
    <source>
        <dbReference type="ARBA" id="ARBA00001933"/>
    </source>
</evidence>
<dbReference type="Pfam" id="PF00282">
    <property type="entry name" value="Pyridoxal_deC"/>
    <property type="match status" value="1"/>
</dbReference>
<protein>
    <submittedName>
        <fullName evidence="6">Pyridoxal-dependent decarboxylase</fullName>
    </submittedName>
</protein>
<dbReference type="SUPFAM" id="SSF53383">
    <property type="entry name" value="PLP-dependent transferases"/>
    <property type="match status" value="1"/>
</dbReference>
<evidence type="ECO:0000256" key="4">
    <source>
        <dbReference type="PIRSR" id="PIRSR602129-50"/>
    </source>
</evidence>
<dbReference type="GO" id="GO:0030170">
    <property type="term" value="F:pyridoxal phosphate binding"/>
    <property type="evidence" value="ECO:0007669"/>
    <property type="project" value="InterPro"/>
</dbReference>
<dbReference type="PANTHER" id="PTHR42735">
    <property type="match status" value="1"/>
</dbReference>
<dbReference type="HOGENOM" id="CLU_745583_0_0_6"/>
<dbReference type="GO" id="GO:0019752">
    <property type="term" value="P:carboxylic acid metabolic process"/>
    <property type="evidence" value="ECO:0007669"/>
    <property type="project" value="InterPro"/>
</dbReference>
<dbReference type="eggNOG" id="COG0076">
    <property type="taxonomic scope" value="Bacteria"/>
</dbReference>
<dbReference type="PATRIC" id="fig|754476.3.peg.53"/>
<sequence length="393" mass="42747">MSISSNQLSTTLSALINQSLQQFDINAKTLQQLSQQIDTLLLAGQRHRHANWAGHMTPAVNELAALGQLVAALHQGNLLSSELYPELAIVEKDIFDFFCPLFGQQHGHATHGGSYGNLDALWQARKKFGGYSNRVYASDQSHYSVFKACDILGLELQLIPTNNSQQMDIAALAFACNEQTPMAIVATAGTTSSGQIDDINAVKAIIEHSPCWLHIDAAWGGFLSLINTSPLTDKQFGQADSVCFDPHKSLGQPRPCGLLMYQQPIKAAASPTQYLTQTPRDTLPGSYGAELLLPLWLTIKTLGKTGLVDQIDFQLDQARKFAGFLNEQPGWQAEVSPTGIVCFNSPPQTDLSDLLEKGIFSLTELAGKKVYRAVFAGPSTRSDTLISDLAPYL</sequence>
<dbReference type="Gene3D" id="3.40.640.10">
    <property type="entry name" value="Type I PLP-dependent aspartate aminotransferase-like (Major domain)"/>
    <property type="match status" value="1"/>
</dbReference>
<dbReference type="InterPro" id="IPR015421">
    <property type="entry name" value="PyrdxlP-dep_Trfase_major"/>
</dbReference>
<comment type="cofactor">
    <cofactor evidence="1 4 5">
        <name>pyridoxal 5'-phosphate</name>
        <dbReference type="ChEBI" id="CHEBI:597326"/>
    </cofactor>
</comment>
<reference evidence="6 7" key="1">
    <citation type="journal article" date="2012" name="J. Bacteriol.">
        <title>Complete genome sequences of Methylophaga sp. strain JAM1 and Methylophaga sp. strain JAM7.</title>
        <authorList>
            <person name="Villeneuve C."/>
            <person name="Martineau C."/>
            <person name="Mauffrey F."/>
            <person name="Villemur R."/>
        </authorList>
    </citation>
    <scope>NUCLEOTIDE SEQUENCE [LARGE SCALE GENOMIC DNA]</scope>
    <source>
        <strain evidence="6 7">JAM1</strain>
    </source>
</reference>
<feature type="modified residue" description="N6-(pyridoxal phosphate)lysine" evidence="4">
    <location>
        <position position="248"/>
    </location>
</feature>
<dbReference type="GO" id="GO:0008117">
    <property type="term" value="F:sphinganine-1-phosphate aldolase activity"/>
    <property type="evidence" value="ECO:0007669"/>
    <property type="project" value="TreeGrafter"/>
</dbReference>
<dbReference type="STRING" id="754476.Q7A_54"/>
<dbReference type="KEGG" id="mej:Q7A_54"/>
<comment type="similarity">
    <text evidence="5">Belongs to the group II decarboxylase family.</text>
</comment>
<evidence type="ECO:0000313" key="7">
    <source>
        <dbReference type="Proteomes" id="UP000009144"/>
    </source>
</evidence>
<name>I1XEU6_METNJ</name>
<dbReference type="OrthoDB" id="9803665at2"/>
<proteinExistence type="inferred from homology"/>
<evidence type="ECO:0000256" key="2">
    <source>
        <dbReference type="ARBA" id="ARBA00022898"/>
    </source>
</evidence>
<dbReference type="InterPro" id="IPR050477">
    <property type="entry name" value="GrpII_AminoAcid_Decarb"/>
</dbReference>
<dbReference type="RefSeq" id="WP_014705291.1">
    <property type="nucleotide sequence ID" value="NC_017857.3"/>
</dbReference>
<dbReference type="Proteomes" id="UP000009144">
    <property type="component" value="Chromosome"/>
</dbReference>
<dbReference type="GO" id="GO:0016020">
    <property type="term" value="C:membrane"/>
    <property type="evidence" value="ECO:0007669"/>
    <property type="project" value="GOC"/>
</dbReference>
<dbReference type="PANTHER" id="PTHR42735:SF6">
    <property type="entry name" value="SPHINGOSINE-1-PHOSPHATE LYASE 1"/>
    <property type="match status" value="1"/>
</dbReference>
<dbReference type="InterPro" id="IPR002129">
    <property type="entry name" value="PyrdxlP-dep_de-COase"/>
</dbReference>
<keyword evidence="3 5" id="KW-0456">Lyase</keyword>
<dbReference type="InterPro" id="IPR015424">
    <property type="entry name" value="PyrdxlP-dep_Trfase"/>
</dbReference>
<keyword evidence="2 4" id="KW-0663">Pyridoxal phosphate</keyword>
<dbReference type="GO" id="GO:0030149">
    <property type="term" value="P:sphingolipid catabolic process"/>
    <property type="evidence" value="ECO:0007669"/>
    <property type="project" value="TreeGrafter"/>
</dbReference>
<evidence type="ECO:0000256" key="3">
    <source>
        <dbReference type="ARBA" id="ARBA00023239"/>
    </source>
</evidence>